<gene>
    <name evidence="1" type="ORF">N7537_012033</name>
</gene>
<dbReference type="GeneID" id="81593329"/>
<reference evidence="1" key="1">
    <citation type="journal article" date="2023" name="IMA Fungus">
        <title>Comparative genomic study of the Penicillium genus elucidates a diverse pangenome and 15 lateral gene transfer events.</title>
        <authorList>
            <person name="Petersen C."/>
            <person name="Sorensen T."/>
            <person name="Nielsen M.R."/>
            <person name="Sondergaard T.E."/>
            <person name="Sorensen J.L."/>
            <person name="Fitzpatrick D.A."/>
            <person name="Frisvad J.C."/>
            <person name="Nielsen K.L."/>
        </authorList>
    </citation>
    <scope>NUCLEOTIDE SEQUENCE</scope>
    <source>
        <strain evidence="1">IBT 12815</strain>
    </source>
</reference>
<name>A0AAD6DMY4_9EURO</name>
<evidence type="ECO:0000313" key="2">
    <source>
        <dbReference type="Proteomes" id="UP001213799"/>
    </source>
</evidence>
<proteinExistence type="predicted"/>
<dbReference type="AlphaFoldDB" id="A0AAD6DMY4"/>
<accession>A0AAD6DMY4</accession>
<evidence type="ECO:0000313" key="1">
    <source>
        <dbReference type="EMBL" id="KAJ5589355.1"/>
    </source>
</evidence>
<organism evidence="1 2">
    <name type="scientific">Penicillium hordei</name>
    <dbReference type="NCBI Taxonomy" id="40994"/>
    <lineage>
        <taxon>Eukaryota</taxon>
        <taxon>Fungi</taxon>
        <taxon>Dikarya</taxon>
        <taxon>Ascomycota</taxon>
        <taxon>Pezizomycotina</taxon>
        <taxon>Eurotiomycetes</taxon>
        <taxon>Eurotiomycetidae</taxon>
        <taxon>Eurotiales</taxon>
        <taxon>Aspergillaceae</taxon>
        <taxon>Penicillium</taxon>
    </lineage>
</organism>
<keyword evidence="2" id="KW-1185">Reference proteome</keyword>
<dbReference type="RefSeq" id="XP_056748374.1">
    <property type="nucleotide sequence ID" value="XM_056903087.1"/>
</dbReference>
<reference evidence="1" key="2">
    <citation type="submission" date="2023-01" db="EMBL/GenBank/DDBJ databases">
        <authorList>
            <person name="Petersen C."/>
        </authorList>
    </citation>
    <scope>NUCLEOTIDE SEQUENCE</scope>
    <source>
        <strain evidence="1">IBT 12815</strain>
    </source>
</reference>
<dbReference type="Proteomes" id="UP001213799">
    <property type="component" value="Unassembled WGS sequence"/>
</dbReference>
<protein>
    <submittedName>
        <fullName evidence="1">Uncharacterized protein</fullName>
    </submittedName>
</protein>
<dbReference type="EMBL" id="JAQJAE010000006">
    <property type="protein sequence ID" value="KAJ5589355.1"/>
    <property type="molecule type" value="Genomic_DNA"/>
</dbReference>
<comment type="caution">
    <text evidence="1">The sequence shown here is derived from an EMBL/GenBank/DDBJ whole genome shotgun (WGS) entry which is preliminary data.</text>
</comment>
<sequence length="358" mass="40310">MVRRSTSYLCEHNNQNSRELWMTQVILLNQLASRYSGVPGGGGGGGLEIEELLQALPVTLARRKRLFTSYLPQERVSHLDLPLYQRWQIRALDEERRRTGFAIWTLFRLVSDAGWTAILSKTGVPGKSAILQQLLSTIEENRRQSLYCSPNVSVIDCTAAANAPRQILAITYHQKQDLPMNELKALGTHRIIIFSVLIMNNSPNMPLLSTGLKFKYKRYSDCDLGRLQLEWSSSPRRTRQAVVYAADLFDTVRSTYCTHYSTSVLFFQSALVLWLYSVLLGQSQDTPPDTPSVIIGASDFNNSKEGQWVETGRGRIKMSGVGNLSSPSGLGKLSDESISTMRNIKWWGISKIYEQLLV</sequence>